<dbReference type="EMBL" id="JALIDZ010000005">
    <property type="protein sequence ID" value="MCT8972563.1"/>
    <property type="molecule type" value="Genomic_DNA"/>
</dbReference>
<dbReference type="PANTHER" id="PTHR30466:SF11">
    <property type="entry name" value="FLAVIN-DEPENDENT MONOOXYGENASE, REDUCTASE SUBUNIT HSAB"/>
    <property type="match status" value="1"/>
</dbReference>
<dbReference type="GO" id="GO:0010181">
    <property type="term" value="F:FMN binding"/>
    <property type="evidence" value="ECO:0007669"/>
    <property type="project" value="InterPro"/>
</dbReference>
<keyword evidence="2" id="KW-0560">Oxidoreductase</keyword>
<dbReference type="AlphaFoldDB" id="A0AAW5R119"/>
<dbReference type="InterPro" id="IPR012349">
    <property type="entry name" value="Split_barrel_FMN-bd"/>
</dbReference>
<sequence length="179" mass="18422">MHAVLPRAADLSDPLAEDFRLAMRRLAGHVAIVAAGAGDTLTGMTVTSVASLSVTPPAVTVSIAKTASLHALLGEGSHFGVSGLTHAHRDLADRFAGRHGLSGPQRFAAGDWRGLHEGAPTLSDAAFALRCTIERIVDWHTHSIVVGRVDGVAVGPGDGADCGGLVYRNGSYAVTDILA</sequence>
<dbReference type="Proteomes" id="UP001320898">
    <property type="component" value="Unassembled WGS sequence"/>
</dbReference>
<gene>
    <name evidence="4" type="ORF">MUB46_11905</name>
</gene>
<dbReference type="Pfam" id="PF01613">
    <property type="entry name" value="Flavin_Reduct"/>
    <property type="match status" value="1"/>
</dbReference>
<name>A0AAW5R119_9HYPH</name>
<dbReference type="InterPro" id="IPR050268">
    <property type="entry name" value="NADH-dep_flavin_reductase"/>
</dbReference>
<evidence type="ECO:0000313" key="4">
    <source>
        <dbReference type="EMBL" id="MCT8972563.1"/>
    </source>
</evidence>
<feature type="domain" description="Flavin reductase like" evidence="3">
    <location>
        <begin position="23"/>
        <end position="174"/>
    </location>
</feature>
<evidence type="ECO:0000256" key="1">
    <source>
        <dbReference type="ARBA" id="ARBA00008898"/>
    </source>
</evidence>
<dbReference type="SUPFAM" id="SSF50475">
    <property type="entry name" value="FMN-binding split barrel"/>
    <property type="match status" value="1"/>
</dbReference>
<dbReference type="GO" id="GO:0042602">
    <property type="term" value="F:riboflavin reductase (NADPH) activity"/>
    <property type="evidence" value="ECO:0007669"/>
    <property type="project" value="TreeGrafter"/>
</dbReference>
<proteinExistence type="inferred from homology"/>
<accession>A0AAW5R119</accession>
<keyword evidence="5" id="KW-1185">Reference proteome</keyword>
<comment type="caution">
    <text evidence="4">The sequence shown here is derived from an EMBL/GenBank/DDBJ whole genome shotgun (WGS) entry which is preliminary data.</text>
</comment>
<evidence type="ECO:0000313" key="5">
    <source>
        <dbReference type="Proteomes" id="UP001320898"/>
    </source>
</evidence>
<dbReference type="InterPro" id="IPR002563">
    <property type="entry name" value="Flavin_Rdtase-like_dom"/>
</dbReference>
<comment type="similarity">
    <text evidence="1">Belongs to the non-flavoprotein flavin reductase family.</text>
</comment>
<dbReference type="PANTHER" id="PTHR30466">
    <property type="entry name" value="FLAVIN REDUCTASE"/>
    <property type="match status" value="1"/>
</dbReference>
<protein>
    <submittedName>
        <fullName evidence="4">Flavin reductase family protein</fullName>
    </submittedName>
</protein>
<dbReference type="SMART" id="SM00903">
    <property type="entry name" value="Flavin_Reduct"/>
    <property type="match status" value="1"/>
</dbReference>
<reference evidence="4 5" key="1">
    <citation type="submission" date="2022-04" db="EMBL/GenBank/DDBJ databases">
        <authorList>
            <person name="Ye Y.-Q."/>
            <person name="Du Z.-J."/>
        </authorList>
    </citation>
    <scope>NUCLEOTIDE SEQUENCE [LARGE SCALE GENOMIC DNA]</scope>
    <source>
        <strain evidence="4 5">A6E488</strain>
    </source>
</reference>
<organism evidence="4 5">
    <name type="scientific">Microbaculum marinisediminis</name>
    <dbReference type="NCBI Taxonomy" id="2931392"/>
    <lineage>
        <taxon>Bacteria</taxon>
        <taxon>Pseudomonadati</taxon>
        <taxon>Pseudomonadota</taxon>
        <taxon>Alphaproteobacteria</taxon>
        <taxon>Hyphomicrobiales</taxon>
        <taxon>Tepidamorphaceae</taxon>
        <taxon>Microbaculum</taxon>
    </lineage>
</organism>
<evidence type="ECO:0000256" key="2">
    <source>
        <dbReference type="ARBA" id="ARBA00023002"/>
    </source>
</evidence>
<dbReference type="Gene3D" id="2.30.110.10">
    <property type="entry name" value="Electron Transport, Fmn-binding Protein, Chain A"/>
    <property type="match status" value="1"/>
</dbReference>
<evidence type="ECO:0000259" key="3">
    <source>
        <dbReference type="SMART" id="SM00903"/>
    </source>
</evidence>
<dbReference type="RefSeq" id="WP_261616146.1">
    <property type="nucleotide sequence ID" value="NZ_JALIDZ010000005.1"/>
</dbReference>